<proteinExistence type="predicted"/>
<protein>
    <submittedName>
        <fullName evidence="1">Uncharacterized protein</fullName>
    </submittedName>
</protein>
<gene>
    <name evidence="1" type="ORF">EZS28_045687</name>
</gene>
<organism evidence="1 2">
    <name type="scientific">Streblomastix strix</name>
    <dbReference type="NCBI Taxonomy" id="222440"/>
    <lineage>
        <taxon>Eukaryota</taxon>
        <taxon>Metamonada</taxon>
        <taxon>Preaxostyla</taxon>
        <taxon>Oxymonadida</taxon>
        <taxon>Streblomastigidae</taxon>
        <taxon>Streblomastix</taxon>
    </lineage>
</organism>
<evidence type="ECO:0000313" key="2">
    <source>
        <dbReference type="Proteomes" id="UP000324800"/>
    </source>
</evidence>
<sequence>MNLKIVSMPHCGRASIATSTIEAGGILLDSKP</sequence>
<accession>A0A5J4TJY7</accession>
<feature type="non-terminal residue" evidence="1">
    <location>
        <position position="32"/>
    </location>
</feature>
<dbReference type="EMBL" id="SNRW01029365">
    <property type="protein sequence ID" value="KAA6358786.1"/>
    <property type="molecule type" value="Genomic_DNA"/>
</dbReference>
<reference evidence="1 2" key="1">
    <citation type="submission" date="2019-03" db="EMBL/GenBank/DDBJ databases">
        <title>Single cell metagenomics reveals metabolic interactions within the superorganism composed of flagellate Streblomastix strix and complex community of Bacteroidetes bacteria on its surface.</title>
        <authorList>
            <person name="Treitli S.C."/>
            <person name="Kolisko M."/>
            <person name="Husnik F."/>
            <person name="Keeling P."/>
            <person name="Hampl V."/>
        </authorList>
    </citation>
    <scope>NUCLEOTIDE SEQUENCE [LARGE SCALE GENOMIC DNA]</scope>
    <source>
        <strain evidence="1">ST1C</strain>
    </source>
</reference>
<evidence type="ECO:0000313" key="1">
    <source>
        <dbReference type="EMBL" id="KAA6358786.1"/>
    </source>
</evidence>
<dbReference type="AlphaFoldDB" id="A0A5J4TJY7"/>
<dbReference type="Proteomes" id="UP000324800">
    <property type="component" value="Unassembled WGS sequence"/>
</dbReference>
<name>A0A5J4TJY7_9EUKA</name>
<comment type="caution">
    <text evidence="1">The sequence shown here is derived from an EMBL/GenBank/DDBJ whole genome shotgun (WGS) entry which is preliminary data.</text>
</comment>